<dbReference type="Gene3D" id="3.40.50.1820">
    <property type="entry name" value="alpha/beta hydrolase"/>
    <property type="match status" value="1"/>
</dbReference>
<feature type="domain" description="Carboxylesterase type B" evidence="7">
    <location>
        <begin position="19"/>
        <end position="549"/>
    </location>
</feature>
<dbReference type="PROSITE" id="PS00122">
    <property type="entry name" value="CARBOXYLESTERASE_B_1"/>
    <property type="match status" value="1"/>
</dbReference>
<dbReference type="GO" id="GO:0052689">
    <property type="term" value="F:carboxylic ester hydrolase activity"/>
    <property type="evidence" value="ECO:0007669"/>
    <property type="project" value="UniProtKB-KW"/>
</dbReference>
<evidence type="ECO:0000256" key="3">
    <source>
        <dbReference type="ARBA" id="ARBA00022801"/>
    </source>
</evidence>
<dbReference type="OrthoDB" id="408631at2759"/>
<dbReference type="EC" id="3.1.1.-" evidence="6"/>
<keyword evidence="9" id="KW-1185">Reference proteome</keyword>
<evidence type="ECO:0000256" key="5">
    <source>
        <dbReference type="ARBA" id="ARBA00023180"/>
    </source>
</evidence>
<evidence type="ECO:0000256" key="4">
    <source>
        <dbReference type="ARBA" id="ARBA00023157"/>
    </source>
</evidence>
<dbReference type="InterPro" id="IPR019826">
    <property type="entry name" value="Carboxylesterase_B_AS"/>
</dbReference>
<dbReference type="Pfam" id="PF00135">
    <property type="entry name" value="COesterase"/>
    <property type="match status" value="1"/>
</dbReference>
<proteinExistence type="inferred from homology"/>
<evidence type="ECO:0000259" key="7">
    <source>
        <dbReference type="Pfam" id="PF00135"/>
    </source>
</evidence>
<dbReference type="AlphaFoldDB" id="A0A9N9QHM3"/>
<evidence type="ECO:0000313" key="8">
    <source>
        <dbReference type="EMBL" id="CAG9765443.1"/>
    </source>
</evidence>
<dbReference type="SUPFAM" id="SSF53474">
    <property type="entry name" value="alpha/beta-Hydrolases"/>
    <property type="match status" value="1"/>
</dbReference>
<keyword evidence="5" id="KW-0325">Glycoprotein</keyword>
<dbReference type="InterPro" id="IPR029058">
    <property type="entry name" value="AB_hydrolase_fold"/>
</dbReference>
<organism evidence="8 9">
    <name type="scientific">Ceutorhynchus assimilis</name>
    <name type="common">cabbage seed weevil</name>
    <dbReference type="NCBI Taxonomy" id="467358"/>
    <lineage>
        <taxon>Eukaryota</taxon>
        <taxon>Metazoa</taxon>
        <taxon>Ecdysozoa</taxon>
        <taxon>Arthropoda</taxon>
        <taxon>Hexapoda</taxon>
        <taxon>Insecta</taxon>
        <taxon>Pterygota</taxon>
        <taxon>Neoptera</taxon>
        <taxon>Endopterygota</taxon>
        <taxon>Coleoptera</taxon>
        <taxon>Polyphaga</taxon>
        <taxon>Cucujiformia</taxon>
        <taxon>Curculionidae</taxon>
        <taxon>Ceutorhynchinae</taxon>
        <taxon>Ceutorhynchus</taxon>
    </lineage>
</organism>
<evidence type="ECO:0000313" key="9">
    <source>
        <dbReference type="Proteomes" id="UP001152799"/>
    </source>
</evidence>
<gene>
    <name evidence="8" type="ORF">CEUTPL_LOCUS6049</name>
</gene>
<dbReference type="InterPro" id="IPR050309">
    <property type="entry name" value="Type-B_Carboxylest/Lipase"/>
</dbReference>
<keyword evidence="6" id="KW-0732">Signal</keyword>
<feature type="chain" id="PRO_5040537701" description="Carboxylic ester hydrolase" evidence="6">
    <location>
        <begin position="19"/>
        <end position="564"/>
    </location>
</feature>
<dbReference type="PANTHER" id="PTHR11559">
    <property type="entry name" value="CARBOXYLESTERASE"/>
    <property type="match status" value="1"/>
</dbReference>
<dbReference type="InterPro" id="IPR002018">
    <property type="entry name" value="CarbesteraseB"/>
</dbReference>
<sequence>MVTEVVFLLLFVASDSLAQQVTTPDGPIRGTTEETFEGKSYYAYYSIPYAKPPIGSRRFLVSEPIDPWTIVHDGSQEKQVWCYQLYQDSDLENEDCLLLNVFTPQNPNVTSQNYPVMINIHGGGYISGSGLVTSGGYPKYLVQQDVIFVSFNYRLGVFGFLSTNDSVIPGNAGLSDQILALKWIQKNIASFGGDPNKVTILGQSAGGSSVGYLIQSPQASGLFSAAIMESGNALVPWGYQRHAKEYSFKTGSFVDSHFDSNSDSQALLNLLQSVDAKKIDVAALNFANWVSSQPDAIGNVQIRQGFYFAPVVDAASVNPIVPENQYGAIRDGRINKVPILLGICSEEGLMSVDQYLDYYLQGYDRNSSWLVPQNMHIEDKNLWSEVGGFIKQEYLSNSSFMDNKLEAIKFFTEQDFAKSMTKNAELQSQHTDVYFYEFSYTGSMTGDHPTYPGSGNVSHVGEYGYIFNWAPPSHYPENDQLVSRRMIRLWTNFAKYHTPTPTADDLLQNLSWPKVQVGSFNYVNIGDYDNTDFVVVQGTKPKAARMAFWDSLYEKYAVEPLDTY</sequence>
<protein>
    <recommendedName>
        <fullName evidence="6">Carboxylic ester hydrolase</fullName>
        <ecNumber evidence="6">3.1.1.-</ecNumber>
    </recommendedName>
</protein>
<evidence type="ECO:0000256" key="6">
    <source>
        <dbReference type="RuleBase" id="RU361235"/>
    </source>
</evidence>
<evidence type="ECO:0000256" key="1">
    <source>
        <dbReference type="ARBA" id="ARBA00005964"/>
    </source>
</evidence>
<feature type="signal peptide" evidence="6">
    <location>
        <begin position="1"/>
        <end position="18"/>
    </location>
</feature>
<keyword evidence="2" id="KW-0719">Serine esterase</keyword>
<evidence type="ECO:0000256" key="2">
    <source>
        <dbReference type="ARBA" id="ARBA00022487"/>
    </source>
</evidence>
<name>A0A9N9QHM3_9CUCU</name>
<comment type="similarity">
    <text evidence="1 6">Belongs to the type-B carboxylesterase/lipase family.</text>
</comment>
<reference evidence="8" key="1">
    <citation type="submission" date="2022-01" db="EMBL/GenBank/DDBJ databases">
        <authorList>
            <person name="King R."/>
        </authorList>
    </citation>
    <scope>NUCLEOTIDE SEQUENCE</scope>
</reference>
<keyword evidence="3 6" id="KW-0378">Hydrolase</keyword>
<accession>A0A9N9QHM3</accession>
<dbReference type="EMBL" id="OU892278">
    <property type="protein sequence ID" value="CAG9765443.1"/>
    <property type="molecule type" value="Genomic_DNA"/>
</dbReference>
<dbReference type="Proteomes" id="UP001152799">
    <property type="component" value="Chromosome 2"/>
</dbReference>
<keyword evidence="4" id="KW-1015">Disulfide bond</keyword>